<comment type="caution">
    <text evidence="2">The sequence shown here is derived from an EMBL/GenBank/DDBJ whole genome shotgun (WGS) entry which is preliminary data.</text>
</comment>
<sequence length="96" mass="10580">MRKVHSSRRQIEMDAVDLDFDFFADTTGLAGDVTTAVTFGGLANLADLFTEIAEFDRELELIEAELLAHEARHAADDALVPRLQVGETSMERGWAA</sequence>
<evidence type="ECO:0000256" key="1">
    <source>
        <dbReference type="SAM" id="Coils"/>
    </source>
</evidence>
<proteinExistence type="predicted"/>
<organism evidence="2 3">
    <name type="scientific">Amycolatopsis lurida NRRL 2430</name>
    <dbReference type="NCBI Taxonomy" id="1460371"/>
    <lineage>
        <taxon>Bacteria</taxon>
        <taxon>Bacillati</taxon>
        <taxon>Actinomycetota</taxon>
        <taxon>Actinomycetes</taxon>
        <taxon>Pseudonocardiales</taxon>
        <taxon>Pseudonocardiaceae</taxon>
        <taxon>Amycolatopsis</taxon>
    </lineage>
</organism>
<name>A0A2P2G1T0_AMYLU</name>
<evidence type="ECO:0000313" key="3">
    <source>
        <dbReference type="Proteomes" id="UP000256220"/>
    </source>
</evidence>
<protein>
    <submittedName>
        <fullName evidence="2">Uncharacterized protein</fullName>
    </submittedName>
</protein>
<dbReference type="EMBL" id="JFBM01000001">
    <property type="protein sequence ID" value="KFU82933.1"/>
    <property type="molecule type" value="Genomic_DNA"/>
</dbReference>
<dbReference type="AlphaFoldDB" id="A0A2P2G1T0"/>
<dbReference type="Proteomes" id="UP000256220">
    <property type="component" value="Unassembled WGS sequence"/>
</dbReference>
<gene>
    <name evidence="2" type="ORF">BB31_00130</name>
</gene>
<feature type="coiled-coil region" evidence="1">
    <location>
        <begin position="45"/>
        <end position="72"/>
    </location>
</feature>
<keyword evidence="1" id="KW-0175">Coiled coil</keyword>
<keyword evidence="3" id="KW-1185">Reference proteome</keyword>
<accession>A0A2P2G1T0</accession>
<dbReference type="RefSeq" id="WP_091597961.1">
    <property type="nucleotide sequence ID" value="NZ_JFBM01000001.1"/>
</dbReference>
<evidence type="ECO:0000313" key="2">
    <source>
        <dbReference type="EMBL" id="KFU82933.1"/>
    </source>
</evidence>
<reference evidence="2 3" key="1">
    <citation type="journal article" date="2014" name="Genome Announc.">
        <title>Draft Genome Sequence of Amycolatopsis lurida NRRL 2430, Producer of the Glycopeptide Family Antibiotic Ristocetin.</title>
        <authorList>
            <person name="Kwun M.J."/>
            <person name="Hong H.J."/>
        </authorList>
    </citation>
    <scope>NUCLEOTIDE SEQUENCE [LARGE SCALE GENOMIC DNA]</scope>
    <source>
        <strain evidence="2 3">NRRL 2430</strain>
    </source>
</reference>